<dbReference type="Pfam" id="PF00899">
    <property type="entry name" value="ThiF"/>
    <property type="match status" value="1"/>
</dbReference>
<dbReference type="GO" id="GO:0005524">
    <property type="term" value="F:ATP binding"/>
    <property type="evidence" value="ECO:0007669"/>
    <property type="project" value="UniProtKB-KW"/>
</dbReference>
<dbReference type="KEGG" id="jcu:105650346"/>
<dbReference type="HAMAP" id="MF_03049">
    <property type="entry name" value="MOCS3_Uba4"/>
    <property type="match status" value="1"/>
</dbReference>
<feature type="active site" description="Glycyl thioester intermediate; for adenylyltransferase activity" evidence="10">
    <location>
        <position position="250"/>
    </location>
</feature>
<sequence length="467" mass="50292">MESNGTDVAQILDEIKTLKATKTDIENRIAALEAKLRHLNLPDDTVFSNDSSLPVSIVDSGFGHGLSSDTIYRYSRHLLLPSFGVQAQSNLLKSSILVVGAGGLGSPALLYLAASGVGRLGIVDHDVVELNNMHRQVIHTEPFIGQPKVKSAAAACRSINSTIQIVEHQEALRTHNALEIFSQYDVIVDATDNAPSRYMISDCCVVLGKPLVSGAALGLEGQLTVYNYKGGPCYRCLFPTPPPTTACQRCADSGVLGVVPGIIGCLQALEAIKIASDVGEPLSGRMLLFDALSARIRIVKIRGRSLNCEVCGENAAFNEKQFRDFDYEKFTQSPLSTAPPKLNLLSAGSRITCKDFNEKVVKGEAHVLVDVRPAHHFKIVALPNALNIPLTSLEARLPEISSALKEAGGCRGTESESGVSLYIVCRRGNDSQRAVQMLHSKGFTSAKDIIGGLEAWSHDVDPKFPTY</sequence>
<proteinExistence type="inferred from homology"/>
<dbReference type="Pfam" id="PF00581">
    <property type="entry name" value="Rhodanese"/>
    <property type="match status" value="1"/>
</dbReference>
<comment type="catalytic activity">
    <reaction evidence="10">
        <text>[molybdopterin-synthase sulfur-carrier protein]-C-terminal Gly-Gly-AMP + S-sulfanyl-L-cysteinyl-[cysteine desulfurase] + AH2 = [molybdopterin-synthase sulfur-carrier protein]-C-terminal-Gly-aminoethanethioate + L-cysteinyl-[cysteine desulfurase] + A + AMP + 2 H(+)</text>
        <dbReference type="Rhea" id="RHEA:48612"/>
        <dbReference type="Rhea" id="RHEA-COMP:12157"/>
        <dbReference type="Rhea" id="RHEA-COMP:12158"/>
        <dbReference type="Rhea" id="RHEA-COMP:12159"/>
        <dbReference type="Rhea" id="RHEA-COMP:19907"/>
        <dbReference type="ChEBI" id="CHEBI:13193"/>
        <dbReference type="ChEBI" id="CHEBI:15378"/>
        <dbReference type="ChEBI" id="CHEBI:17499"/>
        <dbReference type="ChEBI" id="CHEBI:29950"/>
        <dbReference type="ChEBI" id="CHEBI:61963"/>
        <dbReference type="ChEBI" id="CHEBI:90618"/>
        <dbReference type="ChEBI" id="CHEBI:232372"/>
        <dbReference type="ChEBI" id="CHEBI:456215"/>
        <dbReference type="EC" id="2.8.1.11"/>
    </reaction>
</comment>
<dbReference type="SMART" id="SM00450">
    <property type="entry name" value="RHOD"/>
    <property type="match status" value="1"/>
</dbReference>
<dbReference type="InterPro" id="IPR035985">
    <property type="entry name" value="Ubiquitin-activating_enz"/>
</dbReference>
<keyword evidence="11" id="KW-0175">Coiled coil</keyword>
<comment type="function">
    <text evidence="10">Plays a central role in 2-thiolation of mcm(5)S(2)U at tRNA wobble positions of cytosolic tRNA(Lys), tRNA(Glu) and tRNA(Gln). Also essential during biosynthesis of the molybdenum cofactor. Acts by mediating the C-terminal thiocarboxylation of sulfur carriers URM1 and MOCS2A. Its N-terminus first activates URM1 and MOCS2A as acyl-adenylates (-COAMP), then the persulfide sulfur on the catalytic cysteine is transferred to URM1 and MOCS2A to form thiocarboxylation (-COSH) of their C-terminus. The reaction probably involves hydrogen sulfide that is generated from the persulfide intermediate and that acts as nucleophile towards URM1 and MOCS2A. Subsequently, a transient disulfide bond is formed. Does not use thiosulfate as sulfur donor; NFS1 probably acting as a sulfur donor for thiocarboxylation reactions.</text>
</comment>
<dbReference type="GO" id="GO:0061604">
    <property type="term" value="F:molybdopterin-synthase sulfurtransferase activity"/>
    <property type="evidence" value="ECO:0007669"/>
    <property type="project" value="UniProtKB-EC"/>
</dbReference>
<feature type="binding site" evidence="10">
    <location>
        <position position="308"/>
    </location>
    <ligand>
        <name>Zn(2+)</name>
        <dbReference type="ChEBI" id="CHEBI:29105"/>
    </ligand>
</feature>
<dbReference type="EC" id="2.7.7.80" evidence="10"/>
<dbReference type="Proteomes" id="UP000027138">
    <property type="component" value="Unassembled WGS sequence"/>
</dbReference>
<feature type="binding site" evidence="10">
    <location>
        <position position="233"/>
    </location>
    <ligand>
        <name>Zn(2+)</name>
        <dbReference type="ChEBI" id="CHEBI:29105"/>
    </ligand>
</feature>
<comment type="pathway">
    <text evidence="10">Cofactor biosynthesis; molybdopterin biosynthesis.</text>
</comment>
<dbReference type="OrthoDB" id="10261062at2759"/>
<dbReference type="PANTHER" id="PTHR10953">
    <property type="entry name" value="UBIQUITIN-ACTIVATING ENZYME E1"/>
    <property type="match status" value="1"/>
</dbReference>
<dbReference type="UniPathway" id="UPA00344"/>
<feature type="binding site" evidence="10">
    <location>
        <position position="148"/>
    </location>
    <ligand>
        <name>ATP</name>
        <dbReference type="ChEBI" id="CHEBI:30616"/>
    </ligand>
</feature>
<evidence type="ECO:0000256" key="3">
    <source>
        <dbReference type="ARBA" id="ARBA00022679"/>
    </source>
</evidence>
<keyword evidence="6 10" id="KW-0547">Nucleotide-binding</keyword>
<dbReference type="EMBL" id="KK916148">
    <property type="protein sequence ID" value="KDP20400.1"/>
    <property type="molecule type" value="Genomic_DNA"/>
</dbReference>
<feature type="active site" description="Cysteine persulfide intermediate; for sulfurtransferase activity" evidence="10">
    <location>
        <position position="425"/>
    </location>
</feature>
<evidence type="ECO:0000256" key="4">
    <source>
        <dbReference type="ARBA" id="ARBA00022694"/>
    </source>
</evidence>
<evidence type="ECO:0000256" key="1">
    <source>
        <dbReference type="ARBA" id="ARBA00004514"/>
    </source>
</evidence>
<dbReference type="Gene3D" id="3.40.50.720">
    <property type="entry name" value="NAD(P)-binding Rossmann-like Domain"/>
    <property type="match status" value="1"/>
</dbReference>
<evidence type="ECO:0000256" key="6">
    <source>
        <dbReference type="ARBA" id="ARBA00022741"/>
    </source>
</evidence>
<name>A0A067JK60_JATCU</name>
<dbReference type="STRING" id="180498.A0A067JK60"/>
<dbReference type="GO" id="GO:0004792">
    <property type="term" value="F:thiosulfate-cyanide sulfurtransferase activity"/>
    <property type="evidence" value="ECO:0007669"/>
    <property type="project" value="TreeGrafter"/>
</dbReference>
<reference evidence="13 14" key="1">
    <citation type="journal article" date="2014" name="PLoS ONE">
        <title>Global Analysis of Gene Expression Profiles in Physic Nut (Jatropha curcas L.) Seedlings Exposed to Salt Stress.</title>
        <authorList>
            <person name="Zhang L."/>
            <person name="Zhang C."/>
            <person name="Wu P."/>
            <person name="Chen Y."/>
            <person name="Li M."/>
            <person name="Jiang H."/>
            <person name="Wu G."/>
        </authorList>
    </citation>
    <scope>NUCLEOTIDE SEQUENCE [LARGE SCALE GENOMIC DNA]</scope>
    <source>
        <strain evidence="14">cv. GZQX0401</strain>
        <tissue evidence="13">Young leaves</tissue>
    </source>
</reference>
<keyword evidence="8 10" id="KW-0067">ATP-binding</keyword>
<dbReference type="FunFam" id="3.40.50.720:FF:000033">
    <property type="entry name" value="Adenylyltransferase and sulfurtransferase MOCS3"/>
    <property type="match status" value="1"/>
</dbReference>
<evidence type="ECO:0000256" key="10">
    <source>
        <dbReference type="HAMAP-Rule" id="MF_03049"/>
    </source>
</evidence>
<accession>A0A067JK60</accession>
<feature type="binding site" evidence="10">
    <location>
        <position position="236"/>
    </location>
    <ligand>
        <name>Zn(2+)</name>
        <dbReference type="ChEBI" id="CHEBI:29105"/>
    </ligand>
</feature>
<dbReference type="PANTHER" id="PTHR10953:SF102">
    <property type="entry name" value="ADENYLYLTRANSFERASE AND SULFURTRANSFERASE MOCS3"/>
    <property type="match status" value="1"/>
</dbReference>
<feature type="domain" description="Rhodanese" evidence="12">
    <location>
        <begin position="362"/>
        <end position="465"/>
    </location>
</feature>
<dbReference type="CDD" id="cd00757">
    <property type="entry name" value="ThiF_MoeB_HesA_family"/>
    <property type="match status" value="1"/>
</dbReference>
<feature type="coiled-coil region" evidence="11">
    <location>
        <begin position="8"/>
        <end position="35"/>
    </location>
</feature>
<dbReference type="InterPro" id="IPR000594">
    <property type="entry name" value="ThiF_NAD_FAD-bd"/>
</dbReference>
<evidence type="ECO:0000313" key="14">
    <source>
        <dbReference type="Proteomes" id="UP000027138"/>
    </source>
</evidence>
<protein>
    <recommendedName>
        <fullName evidence="10">Adenylyltransferase and sulfurtransferase MOCS3</fullName>
    </recommendedName>
    <alternativeName>
        <fullName evidence="10">Molybdenum cofactor synthesis protein 3</fullName>
    </alternativeName>
    <domain>
        <recommendedName>
            <fullName evidence="10">Molybdopterin-synthase adenylyltransferase</fullName>
            <ecNumber evidence="10">2.7.7.80</ecNumber>
        </recommendedName>
        <alternativeName>
            <fullName evidence="10">Adenylyltransferase MOCS3</fullName>
        </alternativeName>
        <alternativeName>
            <fullName evidence="10">Sulfur carrier protein MOCS2A adenylyltransferase</fullName>
        </alternativeName>
    </domain>
    <domain>
        <recommendedName>
            <fullName evidence="10">Molybdopterin-synthase sulfurtransferase</fullName>
            <ecNumber evidence="10">2.8.1.11</ecNumber>
        </recommendedName>
        <alternativeName>
            <fullName evidence="10">Sulfurtransferase MOCS3</fullName>
        </alternativeName>
        <alternativeName>
            <fullName evidence="10">Sulfur carrier protein MOCS2A sulfurtransferase</fullName>
        </alternativeName>
    </domain>
</protein>
<dbReference type="GO" id="GO:0042292">
    <property type="term" value="F:URM1 activating enzyme activity"/>
    <property type="evidence" value="ECO:0007669"/>
    <property type="project" value="TreeGrafter"/>
</dbReference>
<evidence type="ECO:0000256" key="2">
    <source>
        <dbReference type="ARBA" id="ARBA00022490"/>
    </source>
</evidence>
<dbReference type="SUPFAM" id="SSF69572">
    <property type="entry name" value="Activating enzymes of the ubiquitin-like proteins"/>
    <property type="match status" value="1"/>
</dbReference>
<feature type="binding site" evidence="10">
    <location>
        <begin position="131"/>
        <end position="135"/>
    </location>
    <ligand>
        <name>ATP</name>
        <dbReference type="ChEBI" id="CHEBI:30616"/>
    </ligand>
</feature>
<keyword evidence="9 10" id="KW-0511">Multifunctional enzyme</keyword>
<keyword evidence="7 10" id="KW-0862">Zinc</keyword>
<dbReference type="GO" id="GO:0005829">
    <property type="term" value="C:cytosol"/>
    <property type="evidence" value="ECO:0007669"/>
    <property type="project" value="UniProtKB-SubCell"/>
</dbReference>
<keyword evidence="2 10" id="KW-0963">Cytoplasm</keyword>
<dbReference type="AlphaFoldDB" id="A0A067JK60"/>
<keyword evidence="3 10" id="KW-0808">Transferase</keyword>
<evidence type="ECO:0000256" key="5">
    <source>
        <dbReference type="ARBA" id="ARBA00022723"/>
    </source>
</evidence>
<dbReference type="Gene3D" id="3.40.250.10">
    <property type="entry name" value="Rhodanese-like domain"/>
    <property type="match status" value="1"/>
</dbReference>
<evidence type="ECO:0000256" key="11">
    <source>
        <dbReference type="SAM" id="Coils"/>
    </source>
</evidence>
<comment type="similarity">
    <text evidence="10">In the N-terminal section; belongs to the HesA/MoeB/ThiF family. UBA4 subfamily.</text>
</comment>
<dbReference type="UniPathway" id="UPA00988"/>
<evidence type="ECO:0000256" key="9">
    <source>
        <dbReference type="ARBA" id="ARBA00023268"/>
    </source>
</evidence>
<keyword evidence="14" id="KW-1185">Reference proteome</keyword>
<keyword evidence="5 10" id="KW-0479">Metal-binding</keyword>
<comment type="cofactor">
    <cofactor evidence="10">
        <name>Zn(2+)</name>
        <dbReference type="ChEBI" id="CHEBI:29105"/>
    </cofactor>
    <text evidence="10">Binds 1 zinc ion per subunit.</text>
</comment>
<evidence type="ECO:0000256" key="8">
    <source>
        <dbReference type="ARBA" id="ARBA00022840"/>
    </source>
</evidence>
<dbReference type="EC" id="2.8.1.11" evidence="10"/>
<comment type="pathway">
    <text evidence="10">tRNA modification; 5-methoxycarbonylmethyl-2-thiouridine-tRNA biosynthesis.</text>
</comment>
<feature type="binding site" evidence="10">
    <location>
        <position position="103"/>
    </location>
    <ligand>
        <name>ATP</name>
        <dbReference type="ChEBI" id="CHEBI:30616"/>
    </ligand>
</feature>
<feature type="binding site" evidence="10">
    <location>
        <position position="124"/>
    </location>
    <ligand>
        <name>ATP</name>
        <dbReference type="ChEBI" id="CHEBI:30616"/>
    </ligand>
</feature>
<dbReference type="GO" id="GO:0006777">
    <property type="term" value="P:Mo-molybdopterin cofactor biosynthetic process"/>
    <property type="evidence" value="ECO:0007669"/>
    <property type="project" value="UniProtKB-UniRule"/>
</dbReference>
<evidence type="ECO:0000256" key="7">
    <source>
        <dbReference type="ARBA" id="ARBA00022833"/>
    </source>
</evidence>
<feature type="binding site" evidence="10">
    <location>
        <position position="311"/>
    </location>
    <ligand>
        <name>Zn(2+)</name>
        <dbReference type="ChEBI" id="CHEBI:29105"/>
    </ligand>
</feature>
<evidence type="ECO:0000259" key="12">
    <source>
        <dbReference type="PROSITE" id="PS50206"/>
    </source>
</evidence>
<feature type="binding site" evidence="10">
    <location>
        <begin position="192"/>
        <end position="193"/>
    </location>
    <ligand>
        <name>ATP</name>
        <dbReference type="ChEBI" id="CHEBI:30616"/>
    </ligand>
</feature>
<dbReference type="GO" id="GO:0002143">
    <property type="term" value="P:tRNA wobble position uridine thiolation"/>
    <property type="evidence" value="ECO:0007669"/>
    <property type="project" value="InterPro"/>
</dbReference>
<dbReference type="NCBIfam" id="NF004281">
    <property type="entry name" value="PRK05690.1"/>
    <property type="match status" value="1"/>
</dbReference>
<evidence type="ECO:0000313" key="13">
    <source>
        <dbReference type="EMBL" id="KDP20400.1"/>
    </source>
</evidence>
<keyword evidence="4 10" id="KW-0819">tRNA processing</keyword>
<comment type="catalytic activity">
    <reaction evidence="10">
        <text>[molybdopterin-synthase sulfur-carrier protein]-C-terminal Gly-Gly + ATP + H(+) = [molybdopterin-synthase sulfur-carrier protein]-C-terminal Gly-Gly-AMP + diphosphate</text>
        <dbReference type="Rhea" id="RHEA:43616"/>
        <dbReference type="Rhea" id="RHEA-COMP:12159"/>
        <dbReference type="Rhea" id="RHEA-COMP:12202"/>
        <dbReference type="ChEBI" id="CHEBI:15378"/>
        <dbReference type="ChEBI" id="CHEBI:30616"/>
        <dbReference type="ChEBI" id="CHEBI:33019"/>
        <dbReference type="ChEBI" id="CHEBI:90618"/>
        <dbReference type="ChEBI" id="CHEBI:90778"/>
        <dbReference type="EC" id="2.7.7.80"/>
    </reaction>
</comment>
<dbReference type="FunFam" id="3.40.250.10:FF:000014">
    <property type="entry name" value="Adenylyltransferase and sulfurtransferase MOCS3"/>
    <property type="match status" value="1"/>
</dbReference>
<organism evidence="13 14">
    <name type="scientific">Jatropha curcas</name>
    <name type="common">Barbados nut</name>
    <dbReference type="NCBI Taxonomy" id="180498"/>
    <lineage>
        <taxon>Eukaryota</taxon>
        <taxon>Viridiplantae</taxon>
        <taxon>Streptophyta</taxon>
        <taxon>Embryophyta</taxon>
        <taxon>Tracheophyta</taxon>
        <taxon>Spermatophyta</taxon>
        <taxon>Magnoliopsida</taxon>
        <taxon>eudicotyledons</taxon>
        <taxon>Gunneridae</taxon>
        <taxon>Pentapetalae</taxon>
        <taxon>rosids</taxon>
        <taxon>fabids</taxon>
        <taxon>Malpighiales</taxon>
        <taxon>Euphorbiaceae</taxon>
        <taxon>Crotonoideae</taxon>
        <taxon>Jatropheae</taxon>
        <taxon>Jatropha</taxon>
    </lineage>
</organism>
<dbReference type="PROSITE" id="PS50206">
    <property type="entry name" value="RHODANESE_3"/>
    <property type="match status" value="1"/>
</dbReference>
<keyword evidence="10" id="KW-0501">Molybdenum cofactor biosynthesis</keyword>
<dbReference type="GO" id="GO:0061605">
    <property type="term" value="F:molybdopterin-synthase adenylyltransferase activity"/>
    <property type="evidence" value="ECO:0007669"/>
    <property type="project" value="UniProtKB-EC"/>
</dbReference>
<dbReference type="InterPro" id="IPR001763">
    <property type="entry name" value="Rhodanese-like_dom"/>
</dbReference>
<dbReference type="InterPro" id="IPR028885">
    <property type="entry name" value="MOCS3/Uba4"/>
</dbReference>
<dbReference type="InterPro" id="IPR045886">
    <property type="entry name" value="ThiF/MoeB/HesA"/>
</dbReference>
<dbReference type="GO" id="GO:0046872">
    <property type="term" value="F:metal ion binding"/>
    <property type="evidence" value="ECO:0007669"/>
    <property type="project" value="UniProtKB-KW"/>
</dbReference>
<dbReference type="InterPro" id="IPR036873">
    <property type="entry name" value="Rhodanese-like_dom_sf"/>
</dbReference>
<gene>
    <name evidence="10" type="primary">MOCS3</name>
    <name evidence="10" type="synonym">CNX5</name>
    <name evidence="10" type="synonym">UBA4</name>
    <name evidence="13" type="ORF">JCGZ_05283</name>
</gene>
<comment type="subcellular location">
    <subcellularLocation>
        <location evidence="1">Cytoplasm</location>
        <location evidence="1">Cytosol</location>
    </subcellularLocation>
</comment>